<feature type="signal peptide" evidence="1">
    <location>
        <begin position="1"/>
        <end position="22"/>
    </location>
</feature>
<feature type="non-terminal residue" evidence="2">
    <location>
        <position position="1"/>
    </location>
</feature>
<protein>
    <submittedName>
        <fullName evidence="2">Uncharacterized protein</fullName>
    </submittedName>
</protein>
<keyword evidence="1" id="KW-0732">Signal</keyword>
<dbReference type="AlphaFoldDB" id="A0A2W1BJZ5"/>
<sequence>SALVRCAAARLLVVCCALGGGGRDLLRARPPTAASARRHALRSLASLLDDKSTDARKYAERLYTMLRPLSNFEAYYLTDVDVEVASRQMKKYDQQLLSGPPEGR</sequence>
<feature type="chain" id="PRO_5015980260" evidence="1">
    <location>
        <begin position="23"/>
        <end position="104"/>
    </location>
</feature>
<evidence type="ECO:0000256" key="1">
    <source>
        <dbReference type="SAM" id="SignalP"/>
    </source>
</evidence>
<organism evidence="2 3">
    <name type="scientific">Helicoverpa armigera</name>
    <name type="common">Cotton bollworm</name>
    <name type="synonym">Heliothis armigera</name>
    <dbReference type="NCBI Taxonomy" id="29058"/>
    <lineage>
        <taxon>Eukaryota</taxon>
        <taxon>Metazoa</taxon>
        <taxon>Ecdysozoa</taxon>
        <taxon>Arthropoda</taxon>
        <taxon>Hexapoda</taxon>
        <taxon>Insecta</taxon>
        <taxon>Pterygota</taxon>
        <taxon>Neoptera</taxon>
        <taxon>Endopterygota</taxon>
        <taxon>Lepidoptera</taxon>
        <taxon>Glossata</taxon>
        <taxon>Ditrysia</taxon>
        <taxon>Noctuoidea</taxon>
        <taxon>Noctuidae</taxon>
        <taxon>Heliothinae</taxon>
        <taxon>Helicoverpa</taxon>
    </lineage>
</organism>
<dbReference type="OrthoDB" id="63891at2759"/>
<reference evidence="2 3" key="1">
    <citation type="journal article" date="2017" name="BMC Biol.">
        <title>Genomic innovations, transcriptional plasticity and gene loss underlying the evolution and divergence of two highly polyphagous and invasive Helicoverpa pest species.</title>
        <authorList>
            <person name="Pearce S.L."/>
            <person name="Clarke D.F."/>
            <person name="East P.D."/>
            <person name="Elfekih S."/>
            <person name="Gordon K.H."/>
            <person name="Jermiin L.S."/>
            <person name="McGaughran A."/>
            <person name="Oakeshott J.G."/>
            <person name="Papanikolaou A."/>
            <person name="Perera O.P."/>
            <person name="Rane R.V."/>
            <person name="Richards S."/>
            <person name="Tay W.T."/>
            <person name="Walsh T.K."/>
            <person name="Anderson A."/>
            <person name="Anderson C.J."/>
            <person name="Asgari S."/>
            <person name="Board P.G."/>
            <person name="Bretschneider A."/>
            <person name="Campbell P.M."/>
            <person name="Chertemps T."/>
            <person name="Christeller J.T."/>
            <person name="Coppin C.W."/>
            <person name="Downes S.J."/>
            <person name="Duan G."/>
            <person name="Farnsworth C.A."/>
            <person name="Good R.T."/>
            <person name="Han L.B."/>
            <person name="Han Y.C."/>
            <person name="Hatje K."/>
            <person name="Horne I."/>
            <person name="Huang Y.P."/>
            <person name="Hughes D.S."/>
            <person name="Jacquin-Joly E."/>
            <person name="James W."/>
            <person name="Jhangiani S."/>
            <person name="Kollmar M."/>
            <person name="Kuwar S.S."/>
            <person name="Li S."/>
            <person name="Liu N.Y."/>
            <person name="Maibeche M.T."/>
            <person name="Miller J.R."/>
            <person name="Montagne N."/>
            <person name="Perry T."/>
            <person name="Qu J."/>
            <person name="Song S.V."/>
            <person name="Sutton G.G."/>
            <person name="Vogel H."/>
            <person name="Walenz B.P."/>
            <person name="Xu W."/>
            <person name="Zhang H.J."/>
            <person name="Zou Z."/>
            <person name="Batterham P."/>
            <person name="Edwards O.R."/>
            <person name="Feyereisen R."/>
            <person name="Gibbs R.A."/>
            <person name="Heckel D.G."/>
            <person name="McGrath A."/>
            <person name="Robin C."/>
            <person name="Scherer S.E."/>
            <person name="Worley K.C."/>
            <person name="Wu Y.D."/>
        </authorList>
    </citation>
    <scope>NUCLEOTIDE SEQUENCE [LARGE SCALE GENOMIC DNA]</scope>
    <source>
        <strain evidence="2">Harm_GR_Male_#8</strain>
        <tissue evidence="2">Whole organism</tissue>
    </source>
</reference>
<gene>
    <name evidence="2" type="primary">HaOG208394</name>
    <name evidence="2" type="ORF">B5X24_HaOG208394</name>
</gene>
<accession>A0A2W1BJZ5</accession>
<dbReference type="Proteomes" id="UP000249218">
    <property type="component" value="Unassembled WGS sequence"/>
</dbReference>
<name>A0A2W1BJZ5_HELAM</name>
<dbReference type="EMBL" id="KZ150071">
    <property type="protein sequence ID" value="PZC74025.1"/>
    <property type="molecule type" value="Genomic_DNA"/>
</dbReference>
<keyword evidence="3" id="KW-1185">Reference proteome</keyword>
<proteinExistence type="predicted"/>
<evidence type="ECO:0000313" key="3">
    <source>
        <dbReference type="Proteomes" id="UP000249218"/>
    </source>
</evidence>
<evidence type="ECO:0000313" key="2">
    <source>
        <dbReference type="EMBL" id="PZC74025.1"/>
    </source>
</evidence>